<proteinExistence type="inferred from homology"/>
<dbReference type="Gene3D" id="3.40.50.1820">
    <property type="entry name" value="alpha/beta hydrolase"/>
    <property type="match status" value="1"/>
</dbReference>
<evidence type="ECO:0000313" key="4">
    <source>
        <dbReference type="Proteomes" id="UP000027138"/>
    </source>
</evidence>
<sequence>MSTFSSNPRINLQGSKIHIHGAIIEEIEGLIRVYKDGYIERPQMIANVPCNTIQEVSVASKDIIINQHTNLWSRLYIPSYSFSGKFPVLLYFHGGGFCLGSASWSCYDEFLANLSWKAGCIIVSLNYRLAPEHRLPAAYEDGFNTLIWLKQQAWNDSPEHKWWLNYCNFNRLFLGGDSAGANIAYNVAIRLGSSTNINIIKPFCLRGVILVQPFFGGEEQSLFEKNVTTQLESNSALTVSASDTYWRLSLPVGANRDHPWCNPVAISANKLRNLNLPSTMVCVSEMDILKERNLEFCRVLASVGKKVEKVVYRGVGHAFQILHNSQFSEVRTQELMADIKSFINK</sequence>
<dbReference type="OrthoDB" id="408631at2759"/>
<dbReference type="PANTHER" id="PTHR23024">
    <property type="entry name" value="ARYLACETAMIDE DEACETYLASE"/>
    <property type="match status" value="1"/>
</dbReference>
<name>A0A067K9M8_JATCU</name>
<accession>A0A067K9M8</accession>
<evidence type="ECO:0000256" key="1">
    <source>
        <dbReference type="ARBA" id="ARBA00010515"/>
    </source>
</evidence>
<keyword evidence="4" id="KW-1185">Reference proteome</keyword>
<dbReference type="Pfam" id="PF07859">
    <property type="entry name" value="Abhydrolase_3"/>
    <property type="match status" value="1"/>
</dbReference>
<dbReference type="ESTHER" id="jatcu-a0a067k9m8">
    <property type="family name" value="Plant_carboxylesterase"/>
</dbReference>
<organism evidence="3 4">
    <name type="scientific">Jatropha curcas</name>
    <name type="common">Barbados nut</name>
    <dbReference type="NCBI Taxonomy" id="180498"/>
    <lineage>
        <taxon>Eukaryota</taxon>
        <taxon>Viridiplantae</taxon>
        <taxon>Streptophyta</taxon>
        <taxon>Embryophyta</taxon>
        <taxon>Tracheophyta</taxon>
        <taxon>Spermatophyta</taxon>
        <taxon>Magnoliopsida</taxon>
        <taxon>eudicotyledons</taxon>
        <taxon>Gunneridae</taxon>
        <taxon>Pentapetalae</taxon>
        <taxon>rosids</taxon>
        <taxon>fabids</taxon>
        <taxon>Malpighiales</taxon>
        <taxon>Euphorbiaceae</taxon>
        <taxon>Crotonoideae</taxon>
        <taxon>Jatropheae</taxon>
        <taxon>Jatropha</taxon>
    </lineage>
</organism>
<dbReference type="EMBL" id="KK914568">
    <property type="protein sequence ID" value="KDP32941.1"/>
    <property type="molecule type" value="Genomic_DNA"/>
</dbReference>
<reference evidence="3 4" key="1">
    <citation type="journal article" date="2014" name="PLoS ONE">
        <title>Global Analysis of Gene Expression Profiles in Physic Nut (Jatropha curcas L.) Seedlings Exposed to Salt Stress.</title>
        <authorList>
            <person name="Zhang L."/>
            <person name="Zhang C."/>
            <person name="Wu P."/>
            <person name="Chen Y."/>
            <person name="Li M."/>
            <person name="Jiang H."/>
            <person name="Wu G."/>
        </authorList>
    </citation>
    <scope>NUCLEOTIDE SEQUENCE [LARGE SCALE GENOMIC DNA]</scope>
    <source>
        <strain evidence="4">cv. GZQX0401</strain>
        <tissue evidence="3">Young leaves</tissue>
    </source>
</reference>
<dbReference type="InterPro" id="IPR029058">
    <property type="entry name" value="AB_hydrolase_fold"/>
</dbReference>
<protein>
    <recommendedName>
        <fullName evidence="2">Alpha/beta hydrolase fold-3 domain-containing protein</fullName>
    </recommendedName>
</protein>
<dbReference type="InterPro" id="IPR013094">
    <property type="entry name" value="AB_hydrolase_3"/>
</dbReference>
<evidence type="ECO:0000313" key="3">
    <source>
        <dbReference type="EMBL" id="KDP32941.1"/>
    </source>
</evidence>
<dbReference type="AlphaFoldDB" id="A0A067K9M8"/>
<evidence type="ECO:0000259" key="2">
    <source>
        <dbReference type="Pfam" id="PF07859"/>
    </source>
</evidence>
<dbReference type="PANTHER" id="PTHR23024:SF589">
    <property type="entry name" value="CARBOXYLESTERASE 17-RELATED"/>
    <property type="match status" value="1"/>
</dbReference>
<dbReference type="GO" id="GO:0016787">
    <property type="term" value="F:hydrolase activity"/>
    <property type="evidence" value="ECO:0007669"/>
    <property type="project" value="InterPro"/>
</dbReference>
<comment type="similarity">
    <text evidence="1">Belongs to the 'GDXG' lipolytic enzyme family.</text>
</comment>
<dbReference type="KEGG" id="jcu:105638714"/>
<dbReference type="SUPFAM" id="SSF53474">
    <property type="entry name" value="alpha/beta-Hydrolases"/>
    <property type="match status" value="1"/>
</dbReference>
<feature type="domain" description="Alpha/beta hydrolase fold-3" evidence="2">
    <location>
        <begin position="89"/>
        <end position="320"/>
    </location>
</feature>
<dbReference type="Proteomes" id="UP000027138">
    <property type="component" value="Unassembled WGS sequence"/>
</dbReference>
<gene>
    <name evidence="3" type="ORF">JCGZ_12972</name>
</gene>
<dbReference type="InterPro" id="IPR050466">
    <property type="entry name" value="Carboxylest/Gibb_receptor"/>
</dbReference>